<dbReference type="PANTHER" id="PTHR48081">
    <property type="entry name" value="AB HYDROLASE SUPERFAMILY PROTEIN C4A8.06C"/>
    <property type="match status" value="1"/>
</dbReference>
<dbReference type="PROSITE" id="PS51257">
    <property type="entry name" value="PROKAR_LIPOPROTEIN"/>
    <property type="match status" value="1"/>
</dbReference>
<evidence type="ECO:0000313" key="5">
    <source>
        <dbReference type="Proteomes" id="UP000318288"/>
    </source>
</evidence>
<sequence length="299" mass="32652" precursor="true">MFRIGLSIAMVFVGLACMNLRCMADHPDASIASTENPVEVEHDIVYGTGGGIDLQLDLARPIDRSVPSPCIVVIHGGAWRMGDKSNHRPDITALAEQGYVAATIQYRFCPEHQFPAQVEDVKCAVRYLRAHAEEYGIDPTRLGAVGYSAGAHLSMMLGTLDRQWEGDGGWPDQSSEVQAVVSYFGPTFFEEQGLNAQTKPLISDFLGGSAAEKPETYLQASPLTHVSPGDAPMLLFQGTDDALVPYQQAILMVEAMTKADIAGRVEFLIDAKHGWGGETRDRTNRETHDFFDQHLRTGG</sequence>
<dbReference type="OrthoDB" id="265201at2"/>
<organism evidence="4 5">
    <name type="scientific">Rubripirellula tenax</name>
    <dbReference type="NCBI Taxonomy" id="2528015"/>
    <lineage>
        <taxon>Bacteria</taxon>
        <taxon>Pseudomonadati</taxon>
        <taxon>Planctomycetota</taxon>
        <taxon>Planctomycetia</taxon>
        <taxon>Pirellulales</taxon>
        <taxon>Pirellulaceae</taxon>
        <taxon>Rubripirellula</taxon>
    </lineage>
</organism>
<dbReference type="SUPFAM" id="SSF53474">
    <property type="entry name" value="alpha/beta-Hydrolases"/>
    <property type="match status" value="1"/>
</dbReference>
<dbReference type="Pfam" id="PF20434">
    <property type="entry name" value="BD-FAE"/>
    <property type="match status" value="1"/>
</dbReference>
<evidence type="ECO:0000313" key="4">
    <source>
        <dbReference type="EMBL" id="TWU46331.1"/>
    </source>
</evidence>
<protein>
    <submittedName>
        <fullName evidence="4">Carboxylesterase NlhH</fullName>
        <ecNumber evidence="4">3.1.1.1</ecNumber>
    </submittedName>
</protein>
<keyword evidence="1 4" id="KW-0378">Hydrolase</keyword>
<dbReference type="Gene3D" id="3.40.50.1820">
    <property type="entry name" value="alpha/beta hydrolase"/>
    <property type="match status" value="1"/>
</dbReference>
<name>A0A5C6EF61_9BACT</name>
<dbReference type="EMBL" id="SJPW01000008">
    <property type="protein sequence ID" value="TWU46331.1"/>
    <property type="molecule type" value="Genomic_DNA"/>
</dbReference>
<accession>A0A5C6EF61</accession>
<dbReference type="InterPro" id="IPR049492">
    <property type="entry name" value="BD-FAE-like_dom"/>
</dbReference>
<keyword evidence="2" id="KW-0732">Signal</keyword>
<evidence type="ECO:0000256" key="1">
    <source>
        <dbReference type="ARBA" id="ARBA00022801"/>
    </source>
</evidence>
<dbReference type="Proteomes" id="UP000318288">
    <property type="component" value="Unassembled WGS sequence"/>
</dbReference>
<gene>
    <name evidence="4" type="primary">nlhH_10</name>
    <name evidence="4" type="ORF">Poly51_57270</name>
</gene>
<comment type="caution">
    <text evidence="4">The sequence shown here is derived from an EMBL/GenBank/DDBJ whole genome shotgun (WGS) entry which is preliminary data.</text>
</comment>
<dbReference type="EC" id="3.1.1.1" evidence="4"/>
<dbReference type="RefSeq" id="WP_146462129.1">
    <property type="nucleotide sequence ID" value="NZ_SJPW01000008.1"/>
</dbReference>
<feature type="domain" description="BD-FAE-like" evidence="3">
    <location>
        <begin position="56"/>
        <end position="255"/>
    </location>
</feature>
<dbReference type="InterPro" id="IPR050300">
    <property type="entry name" value="GDXG_lipolytic_enzyme"/>
</dbReference>
<feature type="signal peptide" evidence="2">
    <location>
        <begin position="1"/>
        <end position="24"/>
    </location>
</feature>
<evidence type="ECO:0000259" key="3">
    <source>
        <dbReference type="Pfam" id="PF20434"/>
    </source>
</evidence>
<reference evidence="4 5" key="1">
    <citation type="submission" date="2019-02" db="EMBL/GenBank/DDBJ databases">
        <title>Deep-cultivation of Planctomycetes and their phenomic and genomic characterization uncovers novel biology.</title>
        <authorList>
            <person name="Wiegand S."/>
            <person name="Jogler M."/>
            <person name="Boedeker C."/>
            <person name="Pinto D."/>
            <person name="Vollmers J."/>
            <person name="Rivas-Marin E."/>
            <person name="Kohn T."/>
            <person name="Peeters S.H."/>
            <person name="Heuer A."/>
            <person name="Rast P."/>
            <person name="Oberbeckmann S."/>
            <person name="Bunk B."/>
            <person name="Jeske O."/>
            <person name="Meyerdierks A."/>
            <person name="Storesund J.E."/>
            <person name="Kallscheuer N."/>
            <person name="Luecker S."/>
            <person name="Lage O.M."/>
            <person name="Pohl T."/>
            <person name="Merkel B.J."/>
            <person name="Hornburger P."/>
            <person name="Mueller R.-W."/>
            <person name="Bruemmer F."/>
            <person name="Labrenz M."/>
            <person name="Spormann A.M."/>
            <person name="Op Den Camp H."/>
            <person name="Overmann J."/>
            <person name="Amann R."/>
            <person name="Jetten M.S.M."/>
            <person name="Mascher T."/>
            <person name="Medema M.H."/>
            <person name="Devos D.P."/>
            <person name="Kaster A.-K."/>
            <person name="Ovreas L."/>
            <person name="Rohde M."/>
            <person name="Galperin M.Y."/>
            <person name="Jogler C."/>
        </authorList>
    </citation>
    <scope>NUCLEOTIDE SEQUENCE [LARGE SCALE GENOMIC DNA]</scope>
    <source>
        <strain evidence="4 5">Poly51</strain>
    </source>
</reference>
<feature type="chain" id="PRO_5022729168" evidence="2">
    <location>
        <begin position="25"/>
        <end position="299"/>
    </location>
</feature>
<evidence type="ECO:0000256" key="2">
    <source>
        <dbReference type="SAM" id="SignalP"/>
    </source>
</evidence>
<keyword evidence="5" id="KW-1185">Reference proteome</keyword>
<dbReference type="PANTHER" id="PTHR48081:SF13">
    <property type="entry name" value="ALPHA_BETA HYDROLASE"/>
    <property type="match status" value="1"/>
</dbReference>
<dbReference type="GO" id="GO:0106435">
    <property type="term" value="F:carboxylesterase activity"/>
    <property type="evidence" value="ECO:0007669"/>
    <property type="project" value="UniProtKB-EC"/>
</dbReference>
<proteinExistence type="predicted"/>
<dbReference type="InterPro" id="IPR029058">
    <property type="entry name" value="AB_hydrolase_fold"/>
</dbReference>
<dbReference type="AlphaFoldDB" id="A0A5C6EF61"/>